<gene>
    <name evidence="2" type="ORF">EHQ64_12210</name>
</gene>
<evidence type="ECO:0000313" key="3">
    <source>
        <dbReference type="Proteomes" id="UP000297762"/>
    </source>
</evidence>
<keyword evidence="3" id="KW-1185">Reference proteome</keyword>
<dbReference type="OrthoDB" id="965642at2"/>
<sequence>MSEELEKDKQRFFTLWWAFYWRNALISMGTIVFAYLAIIVSVIPGIFFKELLWYIVPLSLTLFTAGTHISSILAVKILLDKPFGDFRLALVRNEELDPEFKPFPWKKGFAIGYGGIFLFSFIISMAIKIAYPHIERLLDSDPVAQEVCADENKNTPYTIDPDSKLDKVEAGPGKKCAYYITLVKTEKKDIEDLDSWKEQMQTITTNAAYSDRKINRKLFSKGLSLLYKYHDKNGDFLFEILVEPPGYDSDDSDDSENSED</sequence>
<organism evidence="2 3">
    <name type="scientific">Leptospira sarikeiensis</name>
    <dbReference type="NCBI Taxonomy" id="2484943"/>
    <lineage>
        <taxon>Bacteria</taxon>
        <taxon>Pseudomonadati</taxon>
        <taxon>Spirochaetota</taxon>
        <taxon>Spirochaetia</taxon>
        <taxon>Leptospirales</taxon>
        <taxon>Leptospiraceae</taxon>
        <taxon>Leptospira</taxon>
    </lineage>
</organism>
<dbReference type="AlphaFoldDB" id="A0A4R9K3F6"/>
<feature type="transmembrane region" description="Helical" evidence="1">
    <location>
        <begin position="110"/>
        <end position="131"/>
    </location>
</feature>
<evidence type="ECO:0000256" key="1">
    <source>
        <dbReference type="SAM" id="Phobius"/>
    </source>
</evidence>
<keyword evidence="1" id="KW-0812">Transmembrane</keyword>
<dbReference type="EMBL" id="RQGF01000028">
    <property type="protein sequence ID" value="TGL60589.1"/>
    <property type="molecule type" value="Genomic_DNA"/>
</dbReference>
<protein>
    <submittedName>
        <fullName evidence="2">Uncharacterized protein</fullName>
    </submittedName>
</protein>
<dbReference type="RefSeq" id="WP_135649761.1">
    <property type="nucleotide sequence ID" value="NZ_RQGF01000028.1"/>
</dbReference>
<proteinExistence type="predicted"/>
<dbReference type="Proteomes" id="UP000297762">
    <property type="component" value="Unassembled WGS sequence"/>
</dbReference>
<name>A0A4R9K3F6_9LEPT</name>
<keyword evidence="1" id="KW-0472">Membrane</keyword>
<evidence type="ECO:0000313" key="2">
    <source>
        <dbReference type="EMBL" id="TGL60589.1"/>
    </source>
</evidence>
<comment type="caution">
    <text evidence="2">The sequence shown here is derived from an EMBL/GenBank/DDBJ whole genome shotgun (WGS) entry which is preliminary data.</text>
</comment>
<keyword evidence="1" id="KW-1133">Transmembrane helix</keyword>
<accession>A0A4R9K3F6</accession>
<reference evidence="2" key="1">
    <citation type="journal article" date="2019" name="PLoS Negl. Trop. Dis.">
        <title>Revisiting the worldwide diversity of Leptospira species in the environment.</title>
        <authorList>
            <person name="Vincent A.T."/>
            <person name="Schiettekatte O."/>
            <person name="Bourhy P."/>
            <person name="Veyrier F.J."/>
            <person name="Picardeau M."/>
        </authorList>
    </citation>
    <scope>NUCLEOTIDE SEQUENCE [LARGE SCALE GENOMIC DNA]</scope>
    <source>
        <strain evidence="2">201702455</strain>
    </source>
</reference>
<feature type="transmembrane region" description="Helical" evidence="1">
    <location>
        <begin position="20"/>
        <end position="44"/>
    </location>
</feature>
<feature type="transmembrane region" description="Helical" evidence="1">
    <location>
        <begin position="51"/>
        <end position="79"/>
    </location>
</feature>